<dbReference type="PANTHER" id="PTHR14226">
    <property type="entry name" value="NEUROPATHY TARGET ESTERASE/SWISS CHEESE D.MELANOGASTER"/>
    <property type="match status" value="1"/>
</dbReference>
<dbReference type="Pfam" id="PF01734">
    <property type="entry name" value="Patatin"/>
    <property type="match status" value="1"/>
</dbReference>
<evidence type="ECO:0000256" key="3">
    <source>
        <dbReference type="ARBA" id="ARBA00023098"/>
    </source>
</evidence>
<feature type="domain" description="PNPLA" evidence="4">
    <location>
        <begin position="9"/>
        <end position="169"/>
    </location>
</feature>
<evidence type="ECO:0000256" key="2">
    <source>
        <dbReference type="ARBA" id="ARBA00022963"/>
    </source>
</evidence>
<reference evidence="5" key="1">
    <citation type="submission" date="2018-06" db="EMBL/GenBank/DDBJ databases">
        <authorList>
            <person name="Zhirakovskaya E."/>
        </authorList>
    </citation>
    <scope>NUCLEOTIDE SEQUENCE</scope>
</reference>
<dbReference type="InterPro" id="IPR002641">
    <property type="entry name" value="PNPLA_dom"/>
</dbReference>
<name>A0A3B0UP83_9ZZZZ</name>
<keyword evidence="1" id="KW-0378">Hydrolase</keyword>
<dbReference type="PROSITE" id="PS51635">
    <property type="entry name" value="PNPLA"/>
    <property type="match status" value="1"/>
</dbReference>
<dbReference type="EMBL" id="UOES01000095">
    <property type="protein sequence ID" value="VAW26399.1"/>
    <property type="molecule type" value="Genomic_DNA"/>
</dbReference>
<dbReference type="InterPro" id="IPR016035">
    <property type="entry name" value="Acyl_Trfase/lysoPLipase"/>
</dbReference>
<keyword evidence="3" id="KW-0443">Lipid metabolism</keyword>
<keyword evidence="2" id="KW-0442">Lipid degradation</keyword>
<organism evidence="5">
    <name type="scientific">hydrothermal vent metagenome</name>
    <dbReference type="NCBI Taxonomy" id="652676"/>
    <lineage>
        <taxon>unclassified sequences</taxon>
        <taxon>metagenomes</taxon>
        <taxon>ecological metagenomes</taxon>
    </lineage>
</organism>
<dbReference type="GO" id="GO:0016787">
    <property type="term" value="F:hydrolase activity"/>
    <property type="evidence" value="ECO:0007669"/>
    <property type="project" value="UniProtKB-KW"/>
</dbReference>
<dbReference type="SUPFAM" id="SSF52151">
    <property type="entry name" value="FabD/lysophospholipase-like"/>
    <property type="match status" value="1"/>
</dbReference>
<protein>
    <recommendedName>
        <fullName evidence="4">PNPLA domain-containing protein</fullName>
    </recommendedName>
</protein>
<sequence length="289" mass="31522">MKNPKDIALVLGSGGARGIAHIAIIEELVNAGFNIKSIAGSSIGALIGSVFAGGNLNGLKQWLQELNYWGVFQLMDFSISNKGFIKGERVFNVIDPYLPKGNIEDLPIPFVAVTADIINKKPVVLASGNVRDAVRASMSIPTVLKPVQKNGTLYVDGSIVNPLPVNLVKRHPNDLLVVADLNAHIPQANIKITKSQQSKLDELTSMFLKWHTQSSPNNNLGVFDMLNESFDLTQNMLAAQILANNKPDIHIEISRKACDTMDFHKSDKMLAIGKEAALKAIEKIYTTQQ</sequence>
<accession>A0A3B0UP83</accession>
<dbReference type="InterPro" id="IPR050301">
    <property type="entry name" value="NTE"/>
</dbReference>
<dbReference type="GO" id="GO:0016042">
    <property type="term" value="P:lipid catabolic process"/>
    <property type="evidence" value="ECO:0007669"/>
    <property type="project" value="UniProtKB-KW"/>
</dbReference>
<evidence type="ECO:0000256" key="1">
    <source>
        <dbReference type="ARBA" id="ARBA00022801"/>
    </source>
</evidence>
<dbReference type="PANTHER" id="PTHR14226:SF76">
    <property type="entry name" value="NTE FAMILY PROTEIN RSSA"/>
    <property type="match status" value="1"/>
</dbReference>
<dbReference type="Gene3D" id="3.40.1090.10">
    <property type="entry name" value="Cytosolic phospholipase A2 catalytic domain"/>
    <property type="match status" value="2"/>
</dbReference>
<gene>
    <name evidence="5" type="ORF">MNBD_BACTEROID06-742</name>
</gene>
<dbReference type="AlphaFoldDB" id="A0A3B0UP83"/>
<proteinExistence type="predicted"/>
<evidence type="ECO:0000259" key="4">
    <source>
        <dbReference type="PROSITE" id="PS51635"/>
    </source>
</evidence>
<evidence type="ECO:0000313" key="5">
    <source>
        <dbReference type="EMBL" id="VAW26399.1"/>
    </source>
</evidence>